<dbReference type="Proteomes" id="UP000225740">
    <property type="component" value="Unassembled WGS sequence"/>
</dbReference>
<dbReference type="CDD" id="cd01129">
    <property type="entry name" value="PulE-GspE-like"/>
    <property type="match status" value="1"/>
</dbReference>
<evidence type="ECO:0000313" key="6">
    <source>
        <dbReference type="Proteomes" id="UP000225740"/>
    </source>
</evidence>
<dbReference type="Pfam" id="PF00437">
    <property type="entry name" value="T2SSE"/>
    <property type="match status" value="1"/>
</dbReference>
<dbReference type="Gene3D" id="3.40.50.300">
    <property type="entry name" value="P-loop containing nucleotide triphosphate hydrolases"/>
    <property type="match status" value="1"/>
</dbReference>
<dbReference type="PANTHER" id="PTHR30258">
    <property type="entry name" value="TYPE II SECRETION SYSTEM PROTEIN GSPE-RELATED"/>
    <property type="match status" value="1"/>
</dbReference>
<evidence type="ECO:0000313" key="5">
    <source>
        <dbReference type="EMBL" id="PHQ31962.1"/>
    </source>
</evidence>
<dbReference type="GeneID" id="90611764"/>
<dbReference type="SUPFAM" id="SSF52540">
    <property type="entry name" value="P-loop containing nucleoside triphosphate hydrolases"/>
    <property type="match status" value="1"/>
</dbReference>
<name>A0A2G1VYW4_9BACT</name>
<keyword evidence="2" id="KW-0547">Nucleotide-binding</keyword>
<dbReference type="AlphaFoldDB" id="A0A2G1VYW4"/>
<organism evidence="5 6">
    <name type="scientific">Rhodopirellula bahusiensis</name>
    <dbReference type="NCBI Taxonomy" id="2014065"/>
    <lineage>
        <taxon>Bacteria</taxon>
        <taxon>Pseudomonadati</taxon>
        <taxon>Planctomycetota</taxon>
        <taxon>Planctomycetia</taxon>
        <taxon>Pirellulales</taxon>
        <taxon>Pirellulaceae</taxon>
        <taxon>Rhodopirellula</taxon>
    </lineage>
</organism>
<reference evidence="5 6" key="1">
    <citation type="submission" date="2017-06" db="EMBL/GenBank/DDBJ databases">
        <title>Description of Rhodopirellula bahusiensis sp. nov.</title>
        <authorList>
            <person name="Kizina J."/>
            <person name="Harder J."/>
        </authorList>
    </citation>
    <scope>NUCLEOTIDE SEQUENCE [LARGE SCALE GENOMIC DNA]</scope>
    <source>
        <strain evidence="5 6">SWK21</strain>
    </source>
</reference>
<dbReference type="OrthoDB" id="244550at2"/>
<comment type="similarity">
    <text evidence="1">Belongs to the GSP E family.</text>
</comment>
<comment type="caution">
    <text evidence="5">The sequence shown here is derived from an EMBL/GenBank/DDBJ whole genome shotgun (WGS) entry which is preliminary data.</text>
</comment>
<dbReference type="GO" id="GO:0005886">
    <property type="term" value="C:plasma membrane"/>
    <property type="evidence" value="ECO:0007669"/>
    <property type="project" value="TreeGrafter"/>
</dbReference>
<evidence type="ECO:0000256" key="1">
    <source>
        <dbReference type="ARBA" id="ARBA00006611"/>
    </source>
</evidence>
<dbReference type="GO" id="GO:0016887">
    <property type="term" value="F:ATP hydrolysis activity"/>
    <property type="evidence" value="ECO:0007669"/>
    <property type="project" value="TreeGrafter"/>
</dbReference>
<dbReference type="InterPro" id="IPR001482">
    <property type="entry name" value="T2SS/T4SS_dom"/>
</dbReference>
<dbReference type="InterPro" id="IPR027417">
    <property type="entry name" value="P-loop_NTPase"/>
</dbReference>
<dbReference type="GO" id="GO:0005524">
    <property type="term" value="F:ATP binding"/>
    <property type="evidence" value="ECO:0007669"/>
    <property type="project" value="UniProtKB-KW"/>
</dbReference>
<dbReference type="PANTHER" id="PTHR30258:SF2">
    <property type="entry name" value="COMG OPERON PROTEIN 1"/>
    <property type="match status" value="1"/>
</dbReference>
<keyword evidence="3" id="KW-0067">ATP-binding</keyword>
<evidence type="ECO:0000259" key="4">
    <source>
        <dbReference type="Pfam" id="PF00437"/>
    </source>
</evidence>
<proteinExistence type="inferred from homology"/>
<accession>A0A2G1VYW4</accession>
<dbReference type="EMBL" id="NIZW01000035">
    <property type="protein sequence ID" value="PHQ31962.1"/>
    <property type="molecule type" value="Genomic_DNA"/>
</dbReference>
<feature type="domain" description="Bacterial type II secretion system protein E" evidence="4">
    <location>
        <begin position="25"/>
        <end position="397"/>
    </location>
</feature>
<protein>
    <submittedName>
        <fullName evidence="5">General secretion pathway protein GspE</fullName>
    </submittedName>
</protein>
<evidence type="ECO:0000256" key="2">
    <source>
        <dbReference type="ARBA" id="ARBA00022741"/>
    </source>
</evidence>
<dbReference type="RefSeq" id="WP_099263934.1">
    <property type="nucleotide sequence ID" value="NZ_NIZW01000035.1"/>
</dbReference>
<gene>
    <name evidence="5" type="ORF">CEE69_28280</name>
</gene>
<keyword evidence="6" id="KW-1185">Reference proteome</keyword>
<evidence type="ECO:0000256" key="3">
    <source>
        <dbReference type="ARBA" id="ARBA00022840"/>
    </source>
</evidence>
<sequence>MPKIFAGELSSVISPASRLSPTDPNFATEVIQACLNSAIRRGASDVHIQPRVESWEISFRIDGVLQTVESFPRSDESDPVARLMALAGLPSYRMGVPQEGPLRWRSGQSHLNGSDIEHEMRLGVFPTVHGNRAAIRIMEDRENVRQLHELGLDENTLSRLETICNARDGWLLVAGPAGSGKTTTLYACLSHIASGDFRRSVLTIEDPIESVIDSISQSQLQSSSGLTLASAMRAAVRQDAEVLLVSEIRDVETAEAVLAASMTGHLCFSSIHAGTVGGTLRRLVQMNLPTFAIQSGLRGVMCQRLLRRRCDACDPDANDASDCGLCHGAGYSGRIPISQIVDLNDSEIGSSIFDALVNQLPASKLDRIIEDAGNESLRAQAERLIEEGVTDREEVFRVLGHNVLGHNDSGDRS</sequence>
<dbReference type="Gene3D" id="3.30.450.90">
    <property type="match status" value="1"/>
</dbReference>